<dbReference type="GO" id="GO:0005524">
    <property type="term" value="F:ATP binding"/>
    <property type="evidence" value="ECO:0007669"/>
    <property type="project" value="UniProtKB-KW"/>
</dbReference>
<comment type="caution">
    <text evidence="5">The sequence shown here is derived from an EMBL/GenBank/DDBJ whole genome shotgun (WGS) entry which is preliminary data.</text>
</comment>
<dbReference type="Pfam" id="PF02626">
    <property type="entry name" value="CT_A_B"/>
    <property type="match status" value="1"/>
</dbReference>
<dbReference type="PANTHER" id="PTHR43309:SF3">
    <property type="entry name" value="5-OXOPROLINASE SUBUNIT C"/>
    <property type="match status" value="1"/>
</dbReference>
<name>A0A1B8Q8P2_9GAMM</name>
<feature type="domain" description="Carboxyltransferase" evidence="4">
    <location>
        <begin position="39"/>
        <end position="337"/>
    </location>
</feature>
<dbReference type="PANTHER" id="PTHR43309">
    <property type="entry name" value="5-OXOPROLINASE SUBUNIT C"/>
    <property type="match status" value="1"/>
</dbReference>
<organism evidence="5 6">
    <name type="scientific">Faucicola atlantae</name>
    <dbReference type="NCBI Taxonomy" id="34059"/>
    <lineage>
        <taxon>Bacteria</taxon>
        <taxon>Pseudomonadati</taxon>
        <taxon>Pseudomonadota</taxon>
        <taxon>Gammaproteobacteria</taxon>
        <taxon>Moraxellales</taxon>
        <taxon>Moraxellaceae</taxon>
        <taxon>Faucicola</taxon>
    </lineage>
</organism>
<dbReference type="NCBIfam" id="TIGR00724">
    <property type="entry name" value="urea_amlyse_rel"/>
    <property type="match status" value="1"/>
</dbReference>
<dbReference type="EMBL" id="LZMZ01000053">
    <property type="protein sequence ID" value="OBX73105.1"/>
    <property type="molecule type" value="Genomic_DNA"/>
</dbReference>
<reference evidence="5 6" key="1">
    <citation type="submission" date="2016-06" db="EMBL/GenBank/DDBJ databases">
        <title>Draft genome of Moraxella atlantae CCUG 66109.</title>
        <authorList>
            <person name="Salva-Serra F."/>
            <person name="Engstrom-Jakobsson H."/>
            <person name="Thorell K."/>
            <person name="Gonzales-Siles L."/>
            <person name="Karlsson R."/>
            <person name="Boulund F."/>
            <person name="Engstrand L."/>
            <person name="Kristiansson E."/>
            <person name="Moore E."/>
        </authorList>
    </citation>
    <scope>NUCLEOTIDE SEQUENCE [LARGE SCALE GENOMIC DNA]</scope>
    <source>
        <strain evidence="5 6">CCUG 66109</strain>
    </source>
</reference>
<dbReference type="RefSeq" id="WP_067238876.1">
    <property type="nucleotide sequence ID" value="NZ_LZMZ01000053.1"/>
</dbReference>
<evidence type="ECO:0000256" key="1">
    <source>
        <dbReference type="ARBA" id="ARBA00022741"/>
    </source>
</evidence>
<sequence>MQPQRSPTNTTATNTNALQIQAINGLASVQDLGRFGQRGRGIGINGAMDAWALRAGNALLGNDNNAAAIELTLGGMTLTFSQDTVFCLTGALFEAYLSSATNDKQRVPNGWRTQARAGDTLTLVRAVQGMHGYLCVQGGIDVTSVLGSASTNSKAGFGGYHGRMLQTGDRVPIVAANHNNRTASQPIGIAPFVPIFCQALQQIAAEHPDTPLIRVLKNSEFDAFSPTAQQNFVTTPWKLTSSSNRMGYRLEGAALTLNAPLQMNSHGVDIGMIQVPPQGQPIVLMADTQTTGGYPKIASIIEADIGRFAQLRFGQACRFAYIDVEQAIAARAAYERYLKQIRQYAKD</sequence>
<evidence type="ECO:0000256" key="2">
    <source>
        <dbReference type="ARBA" id="ARBA00022801"/>
    </source>
</evidence>
<evidence type="ECO:0000256" key="3">
    <source>
        <dbReference type="ARBA" id="ARBA00022840"/>
    </source>
</evidence>
<dbReference type="SUPFAM" id="SSF50891">
    <property type="entry name" value="Cyclophilin-like"/>
    <property type="match status" value="1"/>
</dbReference>
<dbReference type="AlphaFoldDB" id="A0A1B8Q8P2"/>
<gene>
    <name evidence="5" type="ORF">A9308_01300</name>
</gene>
<dbReference type="InterPro" id="IPR003778">
    <property type="entry name" value="CT_A_B"/>
</dbReference>
<protein>
    <recommendedName>
        <fullName evidence="4">Carboxyltransferase domain-containing protein</fullName>
    </recommendedName>
</protein>
<keyword evidence="2" id="KW-0378">Hydrolase</keyword>
<keyword evidence="1" id="KW-0547">Nucleotide-binding</keyword>
<dbReference type="Gene3D" id="2.40.100.10">
    <property type="entry name" value="Cyclophilin-like"/>
    <property type="match status" value="1"/>
</dbReference>
<dbReference type="InterPro" id="IPR052708">
    <property type="entry name" value="PxpC"/>
</dbReference>
<dbReference type="SMART" id="SM00797">
    <property type="entry name" value="AHS2"/>
    <property type="match status" value="1"/>
</dbReference>
<evidence type="ECO:0000259" key="4">
    <source>
        <dbReference type="SMART" id="SM00797"/>
    </source>
</evidence>
<keyword evidence="3" id="KW-0067">ATP-binding</keyword>
<evidence type="ECO:0000313" key="6">
    <source>
        <dbReference type="Proteomes" id="UP000092508"/>
    </source>
</evidence>
<dbReference type="InterPro" id="IPR029000">
    <property type="entry name" value="Cyclophilin-like_dom_sf"/>
</dbReference>
<dbReference type="OrthoDB" id="9768696at2"/>
<dbReference type="Proteomes" id="UP000092508">
    <property type="component" value="Unassembled WGS sequence"/>
</dbReference>
<dbReference type="GO" id="GO:0016787">
    <property type="term" value="F:hydrolase activity"/>
    <property type="evidence" value="ECO:0007669"/>
    <property type="project" value="UniProtKB-KW"/>
</dbReference>
<dbReference type="STRING" id="34059.A9308_01300"/>
<evidence type="ECO:0000313" key="5">
    <source>
        <dbReference type="EMBL" id="OBX73105.1"/>
    </source>
</evidence>
<accession>A0A1B8Q8P2</accession>
<proteinExistence type="predicted"/>